<dbReference type="GO" id="GO:0042910">
    <property type="term" value="F:xenobiotic transmembrane transporter activity"/>
    <property type="evidence" value="ECO:0007669"/>
    <property type="project" value="InterPro"/>
</dbReference>
<dbReference type="GO" id="GO:0005886">
    <property type="term" value="C:plasma membrane"/>
    <property type="evidence" value="ECO:0007669"/>
    <property type="project" value="UniProtKB-SubCell"/>
</dbReference>
<accession>D4S266</accession>
<evidence type="ECO:0000256" key="9">
    <source>
        <dbReference type="ARBA" id="ARBA00022989"/>
    </source>
</evidence>
<dbReference type="GO" id="GO:0015297">
    <property type="term" value="F:antiporter activity"/>
    <property type="evidence" value="ECO:0007669"/>
    <property type="project" value="UniProtKB-KW"/>
</dbReference>
<comment type="subcellular location">
    <subcellularLocation>
        <location evidence="2">Cell membrane</location>
        <topology evidence="2">Multi-pass membrane protein</topology>
    </subcellularLocation>
</comment>
<name>D4S266_9FIRM</name>
<keyword evidence="9 13" id="KW-1133">Transmembrane helix</keyword>
<dbReference type="GeneID" id="98917693"/>
<keyword evidence="11 13" id="KW-0472">Membrane</keyword>
<protein>
    <recommendedName>
        <fullName evidence="4">Probable multidrug resistance protein NorM</fullName>
    </recommendedName>
    <alternativeName>
        <fullName evidence="12">Multidrug-efflux transporter</fullName>
    </alternativeName>
</protein>
<keyword evidence="7" id="KW-1003">Cell membrane</keyword>
<evidence type="ECO:0000256" key="8">
    <source>
        <dbReference type="ARBA" id="ARBA00022692"/>
    </source>
</evidence>
<evidence type="ECO:0000256" key="10">
    <source>
        <dbReference type="ARBA" id="ARBA00023065"/>
    </source>
</evidence>
<dbReference type="Proteomes" id="UP000006238">
    <property type="component" value="Unassembled WGS sequence"/>
</dbReference>
<dbReference type="EMBL" id="ABWN01000037">
    <property type="protein sequence ID" value="EFF67623.1"/>
    <property type="molecule type" value="Genomic_DNA"/>
</dbReference>
<evidence type="ECO:0000256" key="7">
    <source>
        <dbReference type="ARBA" id="ARBA00022475"/>
    </source>
</evidence>
<dbReference type="HOGENOM" id="CLU_012893_5_0_9"/>
<keyword evidence="15" id="KW-1185">Reference proteome</keyword>
<comment type="function">
    <text evidence="1">Multidrug efflux pump.</text>
</comment>
<dbReference type="CDD" id="cd13138">
    <property type="entry name" value="MATE_yoeA_like"/>
    <property type="match status" value="1"/>
</dbReference>
<dbReference type="eggNOG" id="COG0534">
    <property type="taxonomic scope" value="Bacteria"/>
</dbReference>
<feature type="transmembrane region" description="Helical" evidence="13">
    <location>
        <begin position="196"/>
        <end position="219"/>
    </location>
</feature>
<evidence type="ECO:0000256" key="3">
    <source>
        <dbReference type="ARBA" id="ARBA00010199"/>
    </source>
</evidence>
<comment type="similarity">
    <text evidence="3">Belongs to the multi antimicrobial extrusion (MATE) (TC 2.A.66.1) family.</text>
</comment>
<dbReference type="InterPro" id="IPR048279">
    <property type="entry name" value="MdtK-like"/>
</dbReference>
<proteinExistence type="inferred from homology"/>
<dbReference type="InterPro" id="IPR002528">
    <property type="entry name" value="MATE_fam"/>
</dbReference>
<feature type="transmembrane region" description="Helical" evidence="13">
    <location>
        <begin position="137"/>
        <end position="160"/>
    </location>
</feature>
<evidence type="ECO:0000256" key="4">
    <source>
        <dbReference type="ARBA" id="ARBA00020268"/>
    </source>
</evidence>
<dbReference type="NCBIfam" id="TIGR00797">
    <property type="entry name" value="matE"/>
    <property type="match status" value="1"/>
</dbReference>
<feature type="transmembrane region" description="Helical" evidence="13">
    <location>
        <begin position="423"/>
        <end position="441"/>
    </location>
</feature>
<keyword evidence="6" id="KW-0050">Antiport</keyword>
<dbReference type="PIRSF" id="PIRSF006603">
    <property type="entry name" value="DinF"/>
    <property type="match status" value="1"/>
</dbReference>
<evidence type="ECO:0000256" key="6">
    <source>
        <dbReference type="ARBA" id="ARBA00022449"/>
    </source>
</evidence>
<evidence type="ECO:0000256" key="13">
    <source>
        <dbReference type="SAM" id="Phobius"/>
    </source>
</evidence>
<comment type="caution">
    <text evidence="14">The sequence shown here is derived from an EMBL/GenBank/DDBJ whole genome shotgun (WGS) entry which is preliminary data.</text>
</comment>
<dbReference type="InterPro" id="IPR050222">
    <property type="entry name" value="MATE_MdtK"/>
</dbReference>
<keyword evidence="10" id="KW-0406">Ion transport</keyword>
<dbReference type="STRING" id="45851.BHV86_04435"/>
<dbReference type="Pfam" id="PF01554">
    <property type="entry name" value="MatE"/>
    <property type="match status" value="2"/>
</dbReference>
<feature type="transmembrane region" description="Helical" evidence="13">
    <location>
        <begin position="20"/>
        <end position="37"/>
    </location>
</feature>
<feature type="transmembrane region" description="Helical" evidence="13">
    <location>
        <begin position="389"/>
        <end position="411"/>
    </location>
</feature>
<evidence type="ECO:0000256" key="5">
    <source>
        <dbReference type="ARBA" id="ARBA00022448"/>
    </source>
</evidence>
<feature type="transmembrane region" description="Helical" evidence="13">
    <location>
        <begin position="172"/>
        <end position="190"/>
    </location>
</feature>
<evidence type="ECO:0000313" key="15">
    <source>
        <dbReference type="Proteomes" id="UP000006238"/>
    </source>
</evidence>
<feature type="transmembrane region" description="Helical" evidence="13">
    <location>
        <begin position="97"/>
        <end position="117"/>
    </location>
</feature>
<gene>
    <name evidence="14" type="ORF">BUTYVIB_02188</name>
</gene>
<dbReference type="PANTHER" id="PTHR43298:SF2">
    <property type="entry name" value="FMN_FAD EXPORTER YEEO-RELATED"/>
    <property type="match status" value="1"/>
</dbReference>
<feature type="transmembrane region" description="Helical" evidence="13">
    <location>
        <begin position="318"/>
        <end position="340"/>
    </location>
</feature>
<sequence length="459" mass="49867">MSKRNTKELDMLNGKTAGKLIMFAIPLALSSILQQLFNSADVAVVGRFAKGNAMAAVGSCVALVGIFVNLIVGLSVGPNASLATIIGQKRRDDINGMLHTIMTFGAILGIVLMGIGIGTAKVILEISGTPEGVLPEALLYIRIYFISIPFMVIYNFGAAILRSFGDTRRPMFYLIITGVVNVALNLFLVICCKLGVAGVAIATLISNVLSAILVMVYLCRRKDEFKFCFRNMRIESKYLKNILKIGIPAGVQGAIFSISNVFIQSGINSFGEDAIAGSSLALNFEYFTYDISNAFAQAAVTFISQNFGACNIKRCKKIFWQCMAFGICFTEVLAVVFMIWDDFFVSIYTTSSAIAAFGLIRMHHVCALEGLTATYEVESAALRGMGKSLGPAIITILGTVVFRIIWLVTVFRLVPTYTMLMNVYIASWIFTGGAIFILLAVHMKKIMLIHGSGKISPLK</sequence>
<dbReference type="PANTHER" id="PTHR43298">
    <property type="entry name" value="MULTIDRUG RESISTANCE PROTEIN NORM-RELATED"/>
    <property type="match status" value="1"/>
</dbReference>
<feature type="transmembrane region" description="Helical" evidence="13">
    <location>
        <begin position="53"/>
        <end position="76"/>
    </location>
</feature>
<evidence type="ECO:0000256" key="12">
    <source>
        <dbReference type="ARBA" id="ARBA00031636"/>
    </source>
</evidence>
<keyword evidence="5" id="KW-0813">Transport</keyword>
<dbReference type="GO" id="GO:0006811">
    <property type="term" value="P:monoatomic ion transport"/>
    <property type="evidence" value="ECO:0007669"/>
    <property type="project" value="UniProtKB-KW"/>
</dbReference>
<evidence type="ECO:0000256" key="1">
    <source>
        <dbReference type="ARBA" id="ARBA00003408"/>
    </source>
</evidence>
<organism evidence="14 15">
    <name type="scientific">Eshraghiella crossota DSM 2876</name>
    <dbReference type="NCBI Taxonomy" id="511680"/>
    <lineage>
        <taxon>Bacteria</taxon>
        <taxon>Bacillati</taxon>
        <taxon>Bacillota</taxon>
        <taxon>Clostridia</taxon>
        <taxon>Lachnospirales</taxon>
        <taxon>Lachnospiraceae</taxon>
        <taxon>Eshraghiella</taxon>
    </lineage>
</organism>
<evidence type="ECO:0000256" key="11">
    <source>
        <dbReference type="ARBA" id="ARBA00023136"/>
    </source>
</evidence>
<dbReference type="RefSeq" id="WP_005604217.1">
    <property type="nucleotide sequence ID" value="NZ_GG663524.1"/>
</dbReference>
<evidence type="ECO:0000313" key="14">
    <source>
        <dbReference type="EMBL" id="EFF67623.1"/>
    </source>
</evidence>
<reference evidence="14 15" key="1">
    <citation type="submission" date="2010-02" db="EMBL/GenBank/DDBJ databases">
        <authorList>
            <person name="Weinstock G."/>
            <person name="Sodergren E."/>
            <person name="Clifton S."/>
            <person name="Fulton L."/>
            <person name="Fulton B."/>
            <person name="Courtney L."/>
            <person name="Fronick C."/>
            <person name="Harrison M."/>
            <person name="Strong C."/>
            <person name="Farmer C."/>
            <person name="Delahaunty K."/>
            <person name="Markovic C."/>
            <person name="Hall O."/>
            <person name="Minx P."/>
            <person name="Tomlinson C."/>
            <person name="Mitreva M."/>
            <person name="Nelson J."/>
            <person name="Hou S."/>
            <person name="Wollam A."/>
            <person name="Pepin K.H."/>
            <person name="Johnson M."/>
            <person name="Bhonagiri V."/>
            <person name="Zhang X."/>
            <person name="Suruliraj S."/>
            <person name="Warren W."/>
            <person name="Chinwalla A."/>
            <person name="Mardis E.R."/>
            <person name="Wilson R.K."/>
        </authorList>
    </citation>
    <scope>NUCLEOTIDE SEQUENCE [LARGE SCALE GENOMIC DNA]</scope>
    <source>
        <strain evidence="14 15">DSM 2876</strain>
    </source>
</reference>
<evidence type="ECO:0000256" key="2">
    <source>
        <dbReference type="ARBA" id="ARBA00004651"/>
    </source>
</evidence>
<dbReference type="AlphaFoldDB" id="D4S266"/>
<keyword evidence="8 13" id="KW-0812">Transmembrane</keyword>